<evidence type="ECO:0000313" key="12">
    <source>
        <dbReference type="EMBL" id="GEO91220.1"/>
    </source>
</evidence>
<comment type="similarity">
    <text evidence="2 9">Belongs to the PEPCase type 1 family.</text>
</comment>
<dbReference type="GO" id="GO:0015977">
    <property type="term" value="P:carbon fixation"/>
    <property type="evidence" value="ECO:0007669"/>
    <property type="project" value="UniProtKB-UniRule"/>
</dbReference>
<evidence type="ECO:0000256" key="6">
    <source>
        <dbReference type="ARBA" id="ARBA00023239"/>
    </source>
</evidence>
<dbReference type="Proteomes" id="UP000057181">
    <property type="component" value="Chromosome"/>
</dbReference>
<proteinExistence type="inferred from homology"/>
<dbReference type="PANTHER" id="PTHR30523:SF6">
    <property type="entry name" value="PHOSPHOENOLPYRUVATE CARBOXYLASE"/>
    <property type="match status" value="1"/>
</dbReference>
<reference evidence="12 14" key="2">
    <citation type="submission" date="2019-07" db="EMBL/GenBank/DDBJ databases">
        <title>Whole genome shotgun sequence of Kocuria flava NBRC 107626.</title>
        <authorList>
            <person name="Hosoyama A."/>
            <person name="Uohara A."/>
            <person name="Ohji S."/>
            <person name="Ichikawa N."/>
        </authorList>
    </citation>
    <scope>NUCLEOTIDE SEQUENCE [LARGE SCALE GENOMIC DNA]</scope>
    <source>
        <strain evidence="12 14">NBRC 107626</strain>
    </source>
</reference>
<feature type="active site" evidence="9">
    <location>
        <position position="585"/>
    </location>
</feature>
<evidence type="ECO:0000256" key="7">
    <source>
        <dbReference type="ARBA" id="ARBA00023300"/>
    </source>
</evidence>
<dbReference type="InterPro" id="IPR018129">
    <property type="entry name" value="PEP_COase_Lys_AS"/>
</dbReference>
<protein>
    <recommendedName>
        <fullName evidence="4 9">Phosphoenolpyruvate carboxylase</fullName>
        <shortName evidence="9">PEPC</shortName>
        <shortName evidence="9">PEPCase</shortName>
        <ecNumber evidence="3 9">4.1.1.31</ecNumber>
    </recommendedName>
</protein>
<dbReference type="PROSITE" id="PS00781">
    <property type="entry name" value="PEPCASE_1"/>
    <property type="match status" value="1"/>
</dbReference>
<organism evidence="11 13">
    <name type="scientific">Kocuria flava</name>
    <dbReference type="NCBI Taxonomy" id="446860"/>
    <lineage>
        <taxon>Bacteria</taxon>
        <taxon>Bacillati</taxon>
        <taxon>Actinomycetota</taxon>
        <taxon>Actinomycetes</taxon>
        <taxon>Micrococcales</taxon>
        <taxon>Micrococcaceae</taxon>
        <taxon>Kocuria</taxon>
    </lineage>
</organism>
<keyword evidence="5 9" id="KW-0460">Magnesium</keyword>
<feature type="active site" evidence="9 10">
    <location>
        <position position="145"/>
    </location>
</feature>
<evidence type="ECO:0000313" key="14">
    <source>
        <dbReference type="Proteomes" id="UP000321155"/>
    </source>
</evidence>
<dbReference type="InterPro" id="IPR021135">
    <property type="entry name" value="PEP_COase"/>
</dbReference>
<keyword evidence="6 9" id="KW-0456">Lyase</keyword>
<evidence type="ECO:0000313" key="13">
    <source>
        <dbReference type="Proteomes" id="UP000057181"/>
    </source>
</evidence>
<evidence type="ECO:0000256" key="4">
    <source>
        <dbReference type="ARBA" id="ARBA00022419"/>
    </source>
</evidence>
<evidence type="ECO:0000256" key="1">
    <source>
        <dbReference type="ARBA" id="ARBA00003670"/>
    </source>
</evidence>
<evidence type="ECO:0000256" key="9">
    <source>
        <dbReference type="HAMAP-Rule" id="MF_00595"/>
    </source>
</evidence>
<keyword evidence="14" id="KW-1185">Reference proteome</keyword>
<dbReference type="KEGG" id="kfv:AS188_01615"/>
<dbReference type="STRING" id="446860.AS188_01615"/>
<evidence type="ECO:0000256" key="8">
    <source>
        <dbReference type="ARBA" id="ARBA00048995"/>
    </source>
</evidence>
<dbReference type="Proteomes" id="UP000321155">
    <property type="component" value="Unassembled WGS sequence"/>
</dbReference>
<dbReference type="GO" id="GO:0008964">
    <property type="term" value="F:phosphoenolpyruvate carboxylase activity"/>
    <property type="evidence" value="ECO:0007669"/>
    <property type="project" value="UniProtKB-UniRule"/>
</dbReference>
<comment type="catalytic activity">
    <reaction evidence="8 9">
        <text>oxaloacetate + phosphate = phosphoenolpyruvate + hydrogencarbonate</text>
        <dbReference type="Rhea" id="RHEA:28370"/>
        <dbReference type="ChEBI" id="CHEBI:16452"/>
        <dbReference type="ChEBI" id="CHEBI:17544"/>
        <dbReference type="ChEBI" id="CHEBI:43474"/>
        <dbReference type="ChEBI" id="CHEBI:58702"/>
        <dbReference type="EC" id="4.1.1.31"/>
    </reaction>
</comment>
<dbReference type="InterPro" id="IPR015813">
    <property type="entry name" value="Pyrv/PenolPyrv_kinase-like_dom"/>
</dbReference>
<keyword evidence="7 9" id="KW-0120">Carbon dioxide fixation</keyword>
<gene>
    <name evidence="9 12" type="primary">ppc</name>
    <name evidence="11" type="ORF">AS188_01615</name>
    <name evidence="12" type="ORF">KFL01_05260</name>
</gene>
<evidence type="ECO:0000313" key="11">
    <source>
        <dbReference type="EMBL" id="ALU38661.1"/>
    </source>
</evidence>
<dbReference type="EMBL" id="CP013254">
    <property type="protein sequence ID" value="ALU38661.1"/>
    <property type="molecule type" value="Genomic_DNA"/>
</dbReference>
<evidence type="ECO:0000256" key="3">
    <source>
        <dbReference type="ARBA" id="ARBA00012305"/>
    </source>
</evidence>
<dbReference type="PRINTS" id="PR00150">
    <property type="entry name" value="PEPCARBXLASE"/>
</dbReference>
<name>A0A0U3H723_9MICC</name>
<dbReference type="OrthoDB" id="9768133at2"/>
<dbReference type="GO" id="GO:0005829">
    <property type="term" value="C:cytosol"/>
    <property type="evidence" value="ECO:0007669"/>
    <property type="project" value="TreeGrafter"/>
</dbReference>
<comment type="subunit">
    <text evidence="9">Homotetramer.</text>
</comment>
<dbReference type="EC" id="4.1.1.31" evidence="3 9"/>
<accession>A0A0U3H723</accession>
<dbReference type="GO" id="GO:0000287">
    <property type="term" value="F:magnesium ion binding"/>
    <property type="evidence" value="ECO:0007669"/>
    <property type="project" value="UniProtKB-UniRule"/>
</dbReference>
<dbReference type="NCBIfam" id="NF000584">
    <property type="entry name" value="PRK00009.1"/>
    <property type="match status" value="1"/>
</dbReference>
<comment type="function">
    <text evidence="1 9">Forms oxaloacetate, a four-carbon dicarboxylic acid source for the tricarboxylic acid cycle.</text>
</comment>
<dbReference type="Gene3D" id="1.20.1440.90">
    <property type="entry name" value="Phosphoenolpyruvate/pyruvate domain"/>
    <property type="match status" value="1"/>
</dbReference>
<dbReference type="GO" id="GO:0006099">
    <property type="term" value="P:tricarboxylic acid cycle"/>
    <property type="evidence" value="ECO:0007669"/>
    <property type="project" value="InterPro"/>
</dbReference>
<sequence length="924" mass="100784">MTEHDRPVPHRIDAPLRADVRRITTLLGETLVRQRGPELLELVEQVRGLTKEAKASGDDDAARRARELLGSLPLERATDLVRAFAHYFHLANAAEQVHRVRLLGARPEAQAWLAAAVADVAGEAGPDGLRTAVERLDVRPVFTAHPTEASRRSVLTKIRHLSDLLAEDTAEGTAARRRQDRRLAELVELLWQTDELRRSRPTPLDEARNALYYLREVLSGTVPGLLADLEDLLGEHEVALPAGPPLRFGSWIGGDRDGNPNVTPAITREVLRLQGQAAVDTALGFLELLVSRLSSSTAIVAVEQELLDSVAEDVAHLPGLDARVLELNAQEPYRLKLTCIKAKLLNTRRRFAEETAHEPGRDYRSTGQLLADLDVVARSLRAHAGERAAGGALAAAARTIAGSGLVLASLDVREHADAHHEAVGQLLDRLGEHDRPYAQLDRAGRTRVLAAELAGRRPLAPPGLATGTVQLEGDADRTFAVFREIGRAQAVYGEEAVETYIVSMTRGADDILAPVVLAREAGLVDLTGERPRAGLGFAPLLETVHELRRSAEVIDELLSDPAYREVVRARGDLQEVMLGYSDSNKESGVMTSRWEIHRTERRLRDVAARHGVRLRLFHGRGGSVGRGGGPTHDAILAQPGGVLDGEIRFTEQGEVISDKYSLPALARENLELSLAAVLRATALHQGPRSSEAELERWGQVMDVVSDAAFAAYRGLIEDPDLPEYFVTATPVEQLGALNIGSRPSKRPSSDAGIEGLRAIPWVFGWTQSRQIVPGWFGVGSGLRAAREAGMAQDLAAMLERWHFFASLVSNVEMTVAKTDLGIAAQYVSALVPERLHHVFDTVRAEFALTCEELARLTGQAEPLDDNPVLQQTLAVRDQYLDPISHLQVELLRRLREAGGEPDEQLQRAMLITINGIAAGLRNTG</sequence>
<evidence type="ECO:0000256" key="5">
    <source>
        <dbReference type="ARBA" id="ARBA00022842"/>
    </source>
</evidence>
<dbReference type="Pfam" id="PF00311">
    <property type="entry name" value="PEPcase"/>
    <property type="match status" value="1"/>
</dbReference>
<reference evidence="11 13" key="1">
    <citation type="submission" date="2015-11" db="EMBL/GenBank/DDBJ databases">
        <title>Complete Genome Sequence of Kocuria flava strain HO-9041.</title>
        <authorList>
            <person name="Zhou M."/>
            <person name="Dai J."/>
        </authorList>
    </citation>
    <scope>NUCLEOTIDE SEQUENCE [LARGE SCALE GENOMIC DNA]</scope>
    <source>
        <strain evidence="11 13">HO-9041</strain>
    </source>
</reference>
<dbReference type="SUPFAM" id="SSF51621">
    <property type="entry name" value="Phosphoenolpyruvate/pyruvate domain"/>
    <property type="match status" value="1"/>
</dbReference>
<dbReference type="GO" id="GO:0006107">
    <property type="term" value="P:oxaloacetate metabolic process"/>
    <property type="evidence" value="ECO:0007669"/>
    <property type="project" value="UniProtKB-UniRule"/>
</dbReference>
<dbReference type="RefSeq" id="WP_058857375.1">
    <property type="nucleotide sequence ID" value="NZ_BJZR01000008.1"/>
</dbReference>
<dbReference type="EMBL" id="BJZR01000008">
    <property type="protein sequence ID" value="GEO91220.1"/>
    <property type="molecule type" value="Genomic_DNA"/>
</dbReference>
<keyword evidence="11" id="KW-0670">Pyruvate</keyword>
<dbReference type="HAMAP" id="MF_00595">
    <property type="entry name" value="PEPcase_type1"/>
    <property type="match status" value="1"/>
</dbReference>
<dbReference type="PANTHER" id="PTHR30523">
    <property type="entry name" value="PHOSPHOENOLPYRUVATE CARBOXYLASE"/>
    <property type="match status" value="1"/>
</dbReference>
<evidence type="ECO:0000256" key="10">
    <source>
        <dbReference type="PROSITE-ProRule" id="PRU10111"/>
    </source>
</evidence>
<comment type="cofactor">
    <cofactor evidence="9">
        <name>Mg(2+)</name>
        <dbReference type="ChEBI" id="CHEBI:18420"/>
    </cofactor>
</comment>
<evidence type="ECO:0000256" key="2">
    <source>
        <dbReference type="ARBA" id="ARBA00008346"/>
    </source>
</evidence>
<dbReference type="AlphaFoldDB" id="A0A0U3H723"/>
<dbReference type="InterPro" id="IPR022805">
    <property type="entry name" value="PEP_COase_bac/pln-type"/>
</dbReference>